<name>A0AAE1MKX9_9FABA</name>
<reference evidence="1" key="1">
    <citation type="submission" date="2023-10" db="EMBL/GenBank/DDBJ databases">
        <title>Chromosome-level genome of the transformable northern wattle, Acacia crassicarpa.</title>
        <authorList>
            <person name="Massaro I."/>
            <person name="Sinha N.R."/>
            <person name="Poethig S."/>
            <person name="Leichty A.R."/>
        </authorList>
    </citation>
    <scope>NUCLEOTIDE SEQUENCE</scope>
    <source>
        <strain evidence="1">Acra3RX</strain>
        <tissue evidence="1">Leaf</tissue>
    </source>
</reference>
<keyword evidence="2" id="KW-1185">Reference proteome</keyword>
<comment type="caution">
    <text evidence="1">The sequence shown here is derived from an EMBL/GenBank/DDBJ whole genome shotgun (WGS) entry which is preliminary data.</text>
</comment>
<dbReference type="EMBL" id="JAWXYG010000007">
    <property type="protein sequence ID" value="KAK4268390.1"/>
    <property type="molecule type" value="Genomic_DNA"/>
</dbReference>
<dbReference type="Proteomes" id="UP001293593">
    <property type="component" value="Unassembled WGS sequence"/>
</dbReference>
<evidence type="ECO:0000313" key="2">
    <source>
        <dbReference type="Proteomes" id="UP001293593"/>
    </source>
</evidence>
<evidence type="ECO:0000313" key="1">
    <source>
        <dbReference type="EMBL" id="KAK4268390.1"/>
    </source>
</evidence>
<organism evidence="1 2">
    <name type="scientific">Acacia crassicarpa</name>
    <name type="common">northern wattle</name>
    <dbReference type="NCBI Taxonomy" id="499986"/>
    <lineage>
        <taxon>Eukaryota</taxon>
        <taxon>Viridiplantae</taxon>
        <taxon>Streptophyta</taxon>
        <taxon>Embryophyta</taxon>
        <taxon>Tracheophyta</taxon>
        <taxon>Spermatophyta</taxon>
        <taxon>Magnoliopsida</taxon>
        <taxon>eudicotyledons</taxon>
        <taxon>Gunneridae</taxon>
        <taxon>Pentapetalae</taxon>
        <taxon>rosids</taxon>
        <taxon>fabids</taxon>
        <taxon>Fabales</taxon>
        <taxon>Fabaceae</taxon>
        <taxon>Caesalpinioideae</taxon>
        <taxon>mimosoid clade</taxon>
        <taxon>Acacieae</taxon>
        <taxon>Acacia</taxon>
    </lineage>
</organism>
<proteinExistence type="predicted"/>
<protein>
    <submittedName>
        <fullName evidence="1">Uncharacterized protein</fullName>
    </submittedName>
</protein>
<gene>
    <name evidence="1" type="ORF">QN277_025056</name>
</gene>
<accession>A0AAE1MKX9</accession>
<sequence length="94" mass="10455">MYTSVEYHLYLLGSTSFCYQLMSHSSDIVIANWIFMSSTTTGPFSVSCAAGNKNSLFCWILLSLLPKYLGTPFARFNFLLIQAIDRSPSAVKGI</sequence>
<dbReference type="AlphaFoldDB" id="A0AAE1MKX9"/>